<dbReference type="InterPro" id="IPR021336">
    <property type="entry name" value="DUF2949"/>
</dbReference>
<evidence type="ECO:0008006" key="3">
    <source>
        <dbReference type="Google" id="ProtNLM"/>
    </source>
</evidence>
<proteinExistence type="predicted"/>
<evidence type="ECO:0000313" key="2">
    <source>
        <dbReference type="Proteomes" id="UP000320055"/>
    </source>
</evidence>
<dbReference type="EMBL" id="CAACVJ010000139">
    <property type="protein sequence ID" value="VEP13855.1"/>
    <property type="molecule type" value="Genomic_DNA"/>
</dbReference>
<dbReference type="Proteomes" id="UP000320055">
    <property type="component" value="Unassembled WGS sequence"/>
</dbReference>
<reference evidence="1 2" key="1">
    <citation type="submission" date="2019-01" db="EMBL/GenBank/DDBJ databases">
        <authorList>
            <person name="Brito A."/>
        </authorList>
    </citation>
    <scope>NUCLEOTIDE SEQUENCE [LARGE SCALE GENOMIC DNA]</scope>
    <source>
        <strain evidence="1">1</strain>
    </source>
</reference>
<dbReference type="Pfam" id="PF11165">
    <property type="entry name" value="DUF2949"/>
    <property type="match status" value="1"/>
</dbReference>
<sequence length="65" mass="7797">MEFKFEVTEFSRFLQEELTVSSTEVAFVMQKQEELKAPIPMLLWQYGLVSQSGLDRIFDWLETRY</sequence>
<name>A0A563VR49_9CYAN</name>
<accession>A0A563VR49</accession>
<protein>
    <recommendedName>
        <fullName evidence="3">DUF2949 domain-containing protein</fullName>
    </recommendedName>
</protein>
<organism evidence="1 2">
    <name type="scientific">Hyella patelloides LEGE 07179</name>
    <dbReference type="NCBI Taxonomy" id="945734"/>
    <lineage>
        <taxon>Bacteria</taxon>
        <taxon>Bacillati</taxon>
        <taxon>Cyanobacteriota</taxon>
        <taxon>Cyanophyceae</taxon>
        <taxon>Pleurocapsales</taxon>
        <taxon>Hyellaceae</taxon>
        <taxon>Hyella</taxon>
    </lineage>
</organism>
<evidence type="ECO:0000313" key="1">
    <source>
        <dbReference type="EMBL" id="VEP13855.1"/>
    </source>
</evidence>
<dbReference type="AlphaFoldDB" id="A0A563VR49"/>
<keyword evidence="2" id="KW-1185">Reference proteome</keyword>
<dbReference type="RefSeq" id="WP_144872090.1">
    <property type="nucleotide sequence ID" value="NZ_LR213969.1"/>
</dbReference>
<dbReference type="OrthoDB" id="433602at2"/>
<gene>
    <name evidence="1" type="ORF">H1P_2230001</name>
</gene>